<comment type="caution">
    <text evidence="1">The sequence shown here is derived from an EMBL/GenBank/DDBJ whole genome shotgun (WGS) entry which is preliminary data.</text>
</comment>
<dbReference type="Pfam" id="PF04463">
    <property type="entry name" value="2-thiour_desulf"/>
    <property type="match status" value="1"/>
</dbReference>
<evidence type="ECO:0000313" key="1">
    <source>
        <dbReference type="EMBL" id="MBE5035781.1"/>
    </source>
</evidence>
<dbReference type="RefSeq" id="WP_226385429.1">
    <property type="nucleotide sequence ID" value="NZ_JADCKA010000009.1"/>
</dbReference>
<dbReference type="EMBL" id="JADCKA010000009">
    <property type="protein sequence ID" value="MBE5035781.1"/>
    <property type="molecule type" value="Genomic_DNA"/>
</dbReference>
<gene>
    <name evidence="1" type="ORF">INF20_05775</name>
</gene>
<dbReference type="Proteomes" id="UP001516588">
    <property type="component" value="Unassembled WGS sequence"/>
</dbReference>
<protein>
    <submittedName>
        <fullName evidence="1">DUF523 domain-containing protein</fullName>
    </submittedName>
</protein>
<keyword evidence="2" id="KW-1185">Reference proteome</keyword>
<organism evidence="1 2">
    <name type="scientific">Gallibacter intestinalis</name>
    <dbReference type="NCBI Taxonomy" id="2779356"/>
    <lineage>
        <taxon>Bacteria</taxon>
        <taxon>Bacillati</taxon>
        <taxon>Bacillota</taxon>
        <taxon>Clostridia</taxon>
        <taxon>Eubacteriales</taxon>
        <taxon>Eubacteriaceae</taxon>
        <taxon>Gallibacter</taxon>
    </lineage>
</organism>
<dbReference type="InterPro" id="IPR007553">
    <property type="entry name" value="2-thiour_desulf"/>
</dbReference>
<dbReference type="PANTHER" id="PTHR30087">
    <property type="entry name" value="INNER MEMBRANE PROTEIN"/>
    <property type="match status" value="1"/>
</dbReference>
<accession>A0ABR9QY10</accession>
<proteinExistence type="predicted"/>
<evidence type="ECO:0000313" key="2">
    <source>
        <dbReference type="Proteomes" id="UP001516588"/>
    </source>
</evidence>
<name>A0ABR9QY10_9FIRM</name>
<reference evidence="1 2" key="1">
    <citation type="submission" date="2020-10" db="EMBL/GenBank/DDBJ databases">
        <title>ChiBAC.</title>
        <authorList>
            <person name="Zenner C."/>
            <person name="Hitch T.C.A."/>
            <person name="Clavel T."/>
        </authorList>
    </citation>
    <scope>NUCLEOTIDE SEQUENCE [LARGE SCALE GENOMIC DNA]</scope>
    <source>
        <strain evidence="1 2">DSM 108706</strain>
    </source>
</reference>
<sequence length="144" mass="15744">MYIVSACLLGEPCRYDGNDNLTDWVKELTEDHTVCMVCPETLGKLSVPRPKSEIKDGAVINEEGEDVTKAFEDGARIAYIRAVAAAMSIGEEIEGAILKSNSPSCGKDKVYDGTFTGTMVDGEGIFAKTLREHGIKIYTEKEKF</sequence>
<dbReference type="PANTHER" id="PTHR30087:SF1">
    <property type="entry name" value="HYPOTHETICAL CYTOSOLIC PROTEIN"/>
    <property type="match status" value="1"/>
</dbReference>